<dbReference type="InterPro" id="IPR017441">
    <property type="entry name" value="Protein_kinase_ATP_BS"/>
</dbReference>
<dbReference type="EnsemblMetazoa" id="SCAU013257-RA">
    <property type="protein sequence ID" value="SCAU013257-PA"/>
    <property type="gene ID" value="SCAU013257"/>
</dbReference>
<dbReference type="PROSITE" id="PS50011">
    <property type="entry name" value="PROTEIN_KINASE_DOM"/>
    <property type="match status" value="1"/>
</dbReference>
<dbReference type="GO" id="GO:0004691">
    <property type="term" value="F:cAMP-dependent protein kinase activity"/>
    <property type="evidence" value="ECO:0007669"/>
    <property type="project" value="TreeGrafter"/>
</dbReference>
<dbReference type="PROSITE" id="PS51285">
    <property type="entry name" value="AGC_KINASE_CTER"/>
    <property type="match status" value="1"/>
</dbReference>
<dbReference type="GO" id="GO:0005634">
    <property type="term" value="C:nucleus"/>
    <property type="evidence" value="ECO:0007669"/>
    <property type="project" value="TreeGrafter"/>
</dbReference>
<evidence type="ECO:0000256" key="3">
    <source>
        <dbReference type="ARBA" id="ARBA00022741"/>
    </source>
</evidence>
<dbReference type="InterPro" id="IPR000719">
    <property type="entry name" value="Prot_kinase_dom"/>
</dbReference>
<dbReference type="PANTHER" id="PTHR24353:SF152">
    <property type="entry name" value="UT01108P-RELATED"/>
    <property type="match status" value="1"/>
</dbReference>
<comment type="similarity">
    <text evidence="7">Belongs to the protein kinase superfamily.</text>
</comment>
<gene>
    <name evidence="10" type="primary">106089482</name>
</gene>
<evidence type="ECO:0000256" key="2">
    <source>
        <dbReference type="ARBA" id="ARBA00022679"/>
    </source>
</evidence>
<sequence length="438" mass="50696">MFVYINVVDKCAKGVCVQLFKGIYLIFRHNALTIEILFCIFIVVQNLFLEKEDRSCNMKTIELQRIQSLGTSIDQGQEIKKTSVAYASPEKFYNPADNYDTLMGKFREEFAKIWDTSNPSPSTGLEGFEELATLGAGSFGRVILAKNCQSGKYYAVKILIKDQIVKTKQVTHVHSEKKVLASIRFPFLIHLEFSCKDFDYLYLGLPYINGGELFMYHRKVKRFNEKQARFYASQVFMGLEYLHGMSLLYRDLKPENILIDSKGYIKITDFGFAKKVETRTMTLCGTPEYLAPEIIKSKPYGTSVDWWSYGILLYEFVAGISPFSPHNREIMVMYSKICEGEYKMPTFFSTQLKDLVDHLLQVDLSKRYGNLINGNKDIKNHPWFKNLDWYAILNREVTAPFIPHVANMEDISNFDKFPETKPMHRSKTDRHADLFADF</sequence>
<keyword evidence="3 6" id="KW-0547">Nucleotide-binding</keyword>
<dbReference type="FunFam" id="1.10.510.10:FF:000005">
    <property type="entry name" value="cAMP-dependent protein kinase catalytic subunit alpha"/>
    <property type="match status" value="1"/>
</dbReference>
<dbReference type="VEuPathDB" id="VectorBase:SCAU013257"/>
<organism evidence="10 11">
    <name type="scientific">Stomoxys calcitrans</name>
    <name type="common">Stable fly</name>
    <name type="synonym">Conops calcitrans</name>
    <dbReference type="NCBI Taxonomy" id="35570"/>
    <lineage>
        <taxon>Eukaryota</taxon>
        <taxon>Metazoa</taxon>
        <taxon>Ecdysozoa</taxon>
        <taxon>Arthropoda</taxon>
        <taxon>Hexapoda</taxon>
        <taxon>Insecta</taxon>
        <taxon>Pterygota</taxon>
        <taxon>Neoptera</taxon>
        <taxon>Endopterygota</taxon>
        <taxon>Diptera</taxon>
        <taxon>Brachycera</taxon>
        <taxon>Muscomorpha</taxon>
        <taxon>Muscoidea</taxon>
        <taxon>Muscidae</taxon>
        <taxon>Stomoxys</taxon>
    </lineage>
</organism>
<dbReference type="SMART" id="SM00133">
    <property type="entry name" value="S_TK_X"/>
    <property type="match status" value="1"/>
</dbReference>
<dbReference type="Pfam" id="PF00069">
    <property type="entry name" value="Pkinase"/>
    <property type="match status" value="1"/>
</dbReference>
<evidence type="ECO:0000259" key="9">
    <source>
        <dbReference type="PROSITE" id="PS51285"/>
    </source>
</evidence>
<evidence type="ECO:0000256" key="7">
    <source>
        <dbReference type="RuleBase" id="RU000304"/>
    </source>
</evidence>
<dbReference type="GO" id="GO:0007476">
    <property type="term" value="P:imaginal disc-derived wing morphogenesis"/>
    <property type="evidence" value="ECO:0007669"/>
    <property type="project" value="UniProtKB-ARBA"/>
</dbReference>
<dbReference type="SMART" id="SM00220">
    <property type="entry name" value="S_TKc"/>
    <property type="match status" value="1"/>
</dbReference>
<dbReference type="Proteomes" id="UP000095300">
    <property type="component" value="Unassembled WGS sequence"/>
</dbReference>
<dbReference type="GO" id="GO:0005952">
    <property type="term" value="C:cAMP-dependent protein kinase complex"/>
    <property type="evidence" value="ECO:0007669"/>
    <property type="project" value="TreeGrafter"/>
</dbReference>
<evidence type="ECO:0000256" key="4">
    <source>
        <dbReference type="ARBA" id="ARBA00022777"/>
    </source>
</evidence>
<protein>
    <recommendedName>
        <fullName evidence="12">Protein kinase domain-containing protein</fullName>
    </recommendedName>
</protein>
<proteinExistence type="inferred from homology"/>
<name>A0A1I8Q2I6_STOCA</name>
<keyword evidence="1 7" id="KW-0723">Serine/threonine-protein kinase</keyword>
<dbReference type="Gene3D" id="3.30.200.20">
    <property type="entry name" value="Phosphorylase Kinase, domain 1"/>
    <property type="match status" value="1"/>
</dbReference>
<dbReference type="InterPro" id="IPR000961">
    <property type="entry name" value="AGC-kinase_C"/>
</dbReference>
<keyword evidence="2" id="KW-0808">Transferase</keyword>
<feature type="domain" description="Protein kinase" evidence="8">
    <location>
        <begin position="128"/>
        <end position="384"/>
    </location>
</feature>
<keyword evidence="5 6" id="KW-0067">ATP-binding</keyword>
<dbReference type="PROSITE" id="PS00108">
    <property type="entry name" value="PROTEIN_KINASE_ST"/>
    <property type="match status" value="1"/>
</dbReference>
<feature type="binding site" evidence="6">
    <location>
        <position position="157"/>
    </location>
    <ligand>
        <name>ATP</name>
        <dbReference type="ChEBI" id="CHEBI:30616"/>
    </ligand>
</feature>
<evidence type="ECO:0000256" key="5">
    <source>
        <dbReference type="ARBA" id="ARBA00022840"/>
    </source>
</evidence>
<dbReference type="AlphaFoldDB" id="A0A1I8Q2I6"/>
<dbReference type="SUPFAM" id="SSF56112">
    <property type="entry name" value="Protein kinase-like (PK-like)"/>
    <property type="match status" value="1"/>
</dbReference>
<dbReference type="PROSITE" id="PS00107">
    <property type="entry name" value="PROTEIN_KINASE_ATP"/>
    <property type="match status" value="1"/>
</dbReference>
<evidence type="ECO:0008006" key="12">
    <source>
        <dbReference type="Google" id="ProtNLM"/>
    </source>
</evidence>
<dbReference type="OrthoDB" id="63267at2759"/>
<dbReference type="InterPro" id="IPR011009">
    <property type="entry name" value="Kinase-like_dom_sf"/>
</dbReference>
<dbReference type="InterPro" id="IPR008271">
    <property type="entry name" value="Ser/Thr_kinase_AS"/>
</dbReference>
<keyword evidence="11" id="KW-1185">Reference proteome</keyword>
<dbReference type="PANTHER" id="PTHR24353">
    <property type="entry name" value="CYCLIC NUCLEOTIDE-DEPENDENT PROTEIN KINASE"/>
    <property type="match status" value="1"/>
</dbReference>
<feature type="domain" description="AGC-kinase C-terminal" evidence="9">
    <location>
        <begin position="385"/>
        <end position="438"/>
    </location>
</feature>
<dbReference type="Gene3D" id="1.10.510.10">
    <property type="entry name" value="Transferase(Phosphotransferase) domain 1"/>
    <property type="match status" value="1"/>
</dbReference>
<evidence type="ECO:0000256" key="1">
    <source>
        <dbReference type="ARBA" id="ARBA00022527"/>
    </source>
</evidence>
<dbReference type="GO" id="GO:0005829">
    <property type="term" value="C:cytosol"/>
    <property type="evidence" value="ECO:0007669"/>
    <property type="project" value="TreeGrafter"/>
</dbReference>
<reference evidence="10" key="1">
    <citation type="submission" date="2020-05" db="UniProtKB">
        <authorList>
            <consortium name="EnsemblMetazoa"/>
        </authorList>
    </citation>
    <scope>IDENTIFICATION</scope>
    <source>
        <strain evidence="10">USDA</strain>
    </source>
</reference>
<accession>A0A1I8Q2I6</accession>
<keyword evidence="4" id="KW-0418">Kinase</keyword>
<dbReference type="GO" id="GO:0005524">
    <property type="term" value="F:ATP binding"/>
    <property type="evidence" value="ECO:0007669"/>
    <property type="project" value="UniProtKB-UniRule"/>
</dbReference>
<evidence type="ECO:0000259" key="8">
    <source>
        <dbReference type="PROSITE" id="PS50011"/>
    </source>
</evidence>
<evidence type="ECO:0000313" key="11">
    <source>
        <dbReference type="Proteomes" id="UP000095300"/>
    </source>
</evidence>
<dbReference type="STRING" id="35570.A0A1I8Q2I6"/>
<evidence type="ECO:0000256" key="6">
    <source>
        <dbReference type="PROSITE-ProRule" id="PRU10141"/>
    </source>
</evidence>
<dbReference type="KEGG" id="scac:106089482"/>
<evidence type="ECO:0000313" key="10">
    <source>
        <dbReference type="EnsemblMetazoa" id="SCAU013257-PA"/>
    </source>
</evidence>